<accession>A0A7S1AEI6</accession>
<organism evidence="1">
    <name type="scientific">Noctiluca scintillans</name>
    <name type="common">Sea sparkle</name>
    <name type="synonym">Red tide dinoflagellate</name>
    <dbReference type="NCBI Taxonomy" id="2966"/>
    <lineage>
        <taxon>Eukaryota</taxon>
        <taxon>Sar</taxon>
        <taxon>Alveolata</taxon>
        <taxon>Dinophyceae</taxon>
        <taxon>Noctilucales</taxon>
        <taxon>Noctilucaceae</taxon>
        <taxon>Noctiluca</taxon>
    </lineage>
</organism>
<evidence type="ECO:0008006" key="2">
    <source>
        <dbReference type="Google" id="ProtNLM"/>
    </source>
</evidence>
<name>A0A7S1AEI6_NOCSC</name>
<protein>
    <recommendedName>
        <fullName evidence="2">Metaxin glutathione S-transferase domain-containing protein</fullName>
    </recommendedName>
</protein>
<gene>
    <name evidence="1" type="ORF">NSCI0253_LOCUS25805</name>
</gene>
<sequence length="326" mass="36000">MRYDVLSYGATGPDGITVLDPVQAELLFLARLRPGQLNFRRFGYPALASFGPLPVGVGSAFGGVKRRSQILGELHSLLGIPCAQEDVAYLSLLEERVGGAIIALLYSEEGAYSTYTRRVLECSAPLGFGWAVAWKERARHKVNEATLLGLPGTLHALATRLEGDSFGVSRGEAATVEKLTRLDARAFAYLSVLFSIPCDPESHLRNLVGEFPALALFCDRMDALLEVWPDRRTFLAGVPGEARLPEAAAFCGEPPTKEPWWVWWGWSWGDWDPPERRVRKQPPSWSLSTFVVAGLGSVGIVMYKGWGGVPWKKLVKHCEQFLKISR</sequence>
<reference evidence="1" key="1">
    <citation type="submission" date="2021-01" db="EMBL/GenBank/DDBJ databases">
        <authorList>
            <person name="Corre E."/>
            <person name="Pelletier E."/>
            <person name="Niang G."/>
            <person name="Scheremetjew M."/>
            <person name="Finn R."/>
            <person name="Kale V."/>
            <person name="Holt S."/>
            <person name="Cochrane G."/>
            <person name="Meng A."/>
            <person name="Brown T."/>
            <person name="Cohen L."/>
        </authorList>
    </citation>
    <scope>NUCLEOTIDE SEQUENCE</scope>
</reference>
<evidence type="ECO:0000313" key="1">
    <source>
        <dbReference type="EMBL" id="CAD8851455.1"/>
    </source>
</evidence>
<dbReference type="AlphaFoldDB" id="A0A7S1AEI6"/>
<dbReference type="EMBL" id="HBFQ01036611">
    <property type="protein sequence ID" value="CAD8851455.1"/>
    <property type="molecule type" value="Transcribed_RNA"/>
</dbReference>
<proteinExistence type="predicted"/>